<dbReference type="GO" id="GO:0012505">
    <property type="term" value="C:endomembrane system"/>
    <property type="evidence" value="ECO:0007669"/>
    <property type="project" value="TreeGrafter"/>
</dbReference>
<feature type="domain" description="Amidase" evidence="1">
    <location>
        <begin position="36"/>
        <end position="478"/>
    </location>
</feature>
<dbReference type="AlphaFoldDB" id="A0A423PZM8"/>
<dbReference type="NCBIfam" id="NF004816">
    <property type="entry name" value="PRK06170.1"/>
    <property type="match status" value="1"/>
</dbReference>
<dbReference type="Pfam" id="PF01425">
    <property type="entry name" value="Amidase"/>
    <property type="match status" value="1"/>
</dbReference>
<dbReference type="PANTHER" id="PTHR43372:SF4">
    <property type="entry name" value="FATTY-ACID AMIDE HYDROLASE 2"/>
    <property type="match status" value="1"/>
</dbReference>
<dbReference type="OrthoDB" id="8872210at2"/>
<dbReference type="Gene3D" id="3.90.1300.10">
    <property type="entry name" value="Amidase signature (AS) domain"/>
    <property type="match status" value="1"/>
</dbReference>
<dbReference type="PANTHER" id="PTHR43372">
    <property type="entry name" value="FATTY-ACID AMIDE HYDROLASE"/>
    <property type="match status" value="1"/>
</dbReference>
<dbReference type="InterPro" id="IPR052739">
    <property type="entry name" value="FAAH2"/>
</dbReference>
<accession>A0A423PZM8</accession>
<name>A0A423PZM8_9GAMM</name>
<sequence>MNNQTSTETQASTIHDRSAGDLARAIREGETTARAALEHFIARHDALNAPLNAVVVQDFERAREAADAVDAAVAAGEPLGPLAGVPMTVKDTFEAEGLATVVGEPRLANYVAPHDAVAVARLKAAGAIVFGKTNTPRLAQDVQTYNDIYGTTNNPWDTSRTSGGSSGGAAAAVAAGITPIELGSDLAGSIRTPSAWCGIYGHKPSYGLVPMRGHIPGPPGTRAEPDLCVAGPLSRHPGDLSLMLDALAGPSAIEASAWHVALPASPATRLADFRIASYFGDDFAPIAQSVGTAIQAMRSALTDHGAAATAVAALPGGFADSYDLYDRLLNALVGAGLPDKLYTKARRGAALMGLLKRTERGTLGGFATRATDTHRDWAQRNEARQALRETWQAFFADYDVLLMPVVGVPAIEHQHKGSLFDRKIPIDGQDVAYTQLFRWIAPATLAGLPATTAPIGISPEGLPIALQIVGAYGADHTTIAFAGALKAAGIGISRPPGFE</sequence>
<dbReference type="SUPFAM" id="SSF75304">
    <property type="entry name" value="Amidase signature (AS) enzymes"/>
    <property type="match status" value="1"/>
</dbReference>
<dbReference type="InParanoid" id="A0A423PZM8"/>
<evidence type="ECO:0000313" key="2">
    <source>
        <dbReference type="EMBL" id="ROO31157.1"/>
    </source>
</evidence>
<comment type="caution">
    <text evidence="2">The sequence shown here is derived from an EMBL/GenBank/DDBJ whole genome shotgun (WGS) entry which is preliminary data.</text>
</comment>
<dbReference type="Proteomes" id="UP000285310">
    <property type="component" value="Unassembled WGS sequence"/>
</dbReference>
<proteinExistence type="predicted"/>
<dbReference type="RefSeq" id="WP_123657253.1">
    <property type="nucleotide sequence ID" value="NZ_AYKG01000007.1"/>
</dbReference>
<evidence type="ECO:0000313" key="3">
    <source>
        <dbReference type="Proteomes" id="UP000285310"/>
    </source>
</evidence>
<reference evidence="2 3" key="1">
    <citation type="submission" date="2013-10" db="EMBL/GenBank/DDBJ databases">
        <title>Salinisphaera japonica YTM-1 Genome Sequencing.</title>
        <authorList>
            <person name="Lai Q."/>
            <person name="Li C."/>
            <person name="Shao Z."/>
        </authorList>
    </citation>
    <scope>NUCLEOTIDE SEQUENCE [LARGE SCALE GENOMIC DNA]</scope>
    <source>
        <strain evidence="2 3">YTM-1</strain>
    </source>
</reference>
<dbReference type="InterPro" id="IPR023631">
    <property type="entry name" value="Amidase_dom"/>
</dbReference>
<organism evidence="2 3">
    <name type="scientific">Salinisphaera japonica YTM-1</name>
    <dbReference type="NCBI Taxonomy" id="1209778"/>
    <lineage>
        <taxon>Bacteria</taxon>
        <taxon>Pseudomonadati</taxon>
        <taxon>Pseudomonadota</taxon>
        <taxon>Gammaproteobacteria</taxon>
        <taxon>Salinisphaerales</taxon>
        <taxon>Salinisphaeraceae</taxon>
        <taxon>Salinisphaera</taxon>
    </lineage>
</organism>
<dbReference type="InterPro" id="IPR036928">
    <property type="entry name" value="AS_sf"/>
</dbReference>
<keyword evidence="3" id="KW-1185">Reference proteome</keyword>
<dbReference type="EMBL" id="AYKG01000007">
    <property type="protein sequence ID" value="ROO31157.1"/>
    <property type="molecule type" value="Genomic_DNA"/>
</dbReference>
<protein>
    <submittedName>
        <fullName evidence="2">Amidase</fullName>
    </submittedName>
</protein>
<evidence type="ECO:0000259" key="1">
    <source>
        <dbReference type="Pfam" id="PF01425"/>
    </source>
</evidence>
<dbReference type="PIRSF" id="PIRSF001221">
    <property type="entry name" value="Amidase_fungi"/>
    <property type="match status" value="1"/>
</dbReference>
<gene>
    <name evidence="2" type="ORF">SAJA_03500</name>
</gene>